<comment type="caution">
    <text evidence="1">The sequence shown here is derived from an EMBL/GenBank/DDBJ whole genome shotgun (WGS) entry which is preliminary data.</text>
</comment>
<proteinExistence type="predicted"/>
<dbReference type="AlphaFoldDB" id="A0A2S9YRT9"/>
<name>A0A2S9YRT9_9BACT</name>
<protein>
    <submittedName>
        <fullName evidence="1">Uncharacterized protein</fullName>
    </submittedName>
</protein>
<dbReference type="EMBL" id="PVNL01000049">
    <property type="protein sequence ID" value="PRQ07813.1"/>
    <property type="molecule type" value="Genomic_DNA"/>
</dbReference>
<reference evidence="1 2" key="1">
    <citation type="submission" date="2018-03" db="EMBL/GenBank/DDBJ databases">
        <title>Draft Genome Sequences of the Obligatory Marine Myxobacteria Enhygromyxa salina SWB007.</title>
        <authorList>
            <person name="Poehlein A."/>
            <person name="Moghaddam J.A."/>
            <person name="Harms H."/>
            <person name="Alanjari M."/>
            <person name="Koenig G.M."/>
            <person name="Daniel R."/>
            <person name="Schaeberle T.F."/>
        </authorList>
    </citation>
    <scope>NUCLEOTIDE SEQUENCE [LARGE SCALE GENOMIC DNA]</scope>
    <source>
        <strain evidence="1 2">SWB007</strain>
    </source>
</reference>
<organism evidence="1 2">
    <name type="scientific">Enhygromyxa salina</name>
    <dbReference type="NCBI Taxonomy" id="215803"/>
    <lineage>
        <taxon>Bacteria</taxon>
        <taxon>Pseudomonadati</taxon>
        <taxon>Myxococcota</taxon>
        <taxon>Polyangia</taxon>
        <taxon>Nannocystales</taxon>
        <taxon>Nannocystaceae</taxon>
        <taxon>Enhygromyxa</taxon>
    </lineage>
</organism>
<accession>A0A2S9YRT9</accession>
<gene>
    <name evidence="1" type="ORF">ENSA7_24850</name>
</gene>
<evidence type="ECO:0000313" key="1">
    <source>
        <dbReference type="EMBL" id="PRQ07813.1"/>
    </source>
</evidence>
<sequence length="66" mass="7487">MECIEAPLLMRVGPIDTDRGEALAHALIDPRWPLARDTCASRSAAHRDELELVEIRDRRDHVIELA</sequence>
<evidence type="ECO:0000313" key="2">
    <source>
        <dbReference type="Proteomes" id="UP000238823"/>
    </source>
</evidence>
<dbReference type="Proteomes" id="UP000238823">
    <property type="component" value="Unassembled WGS sequence"/>
</dbReference>